<reference evidence="9 10" key="1">
    <citation type="journal article" date="2018" name="New Phytol.">
        <title>Phylogenomics of Endogonaceae and evolution of mycorrhizas within Mucoromycota.</title>
        <authorList>
            <person name="Chang Y."/>
            <person name="Desiro A."/>
            <person name="Na H."/>
            <person name="Sandor L."/>
            <person name="Lipzen A."/>
            <person name="Clum A."/>
            <person name="Barry K."/>
            <person name="Grigoriev I.V."/>
            <person name="Martin F.M."/>
            <person name="Stajich J.E."/>
            <person name="Smith M.E."/>
            <person name="Bonito G."/>
            <person name="Spatafora J.W."/>
        </authorList>
    </citation>
    <scope>NUCLEOTIDE SEQUENCE [LARGE SCALE GENOMIC DNA]</scope>
    <source>
        <strain evidence="9 10">AD002</strain>
    </source>
</reference>
<evidence type="ECO:0000256" key="6">
    <source>
        <dbReference type="ARBA" id="ARBA00023136"/>
    </source>
</evidence>
<dbReference type="AlphaFoldDB" id="A0A433QWH6"/>
<name>A0A433QWH6_9FUNG</name>
<feature type="domain" description="Peptidase S54 rhomboid" evidence="8">
    <location>
        <begin position="187"/>
        <end position="314"/>
    </location>
</feature>
<evidence type="ECO:0000256" key="2">
    <source>
        <dbReference type="ARBA" id="ARBA00009045"/>
    </source>
</evidence>
<keyword evidence="5 7" id="KW-1133">Transmembrane helix</keyword>
<feature type="transmembrane region" description="Helical" evidence="7">
    <location>
        <begin position="279"/>
        <end position="301"/>
    </location>
</feature>
<evidence type="ECO:0000256" key="5">
    <source>
        <dbReference type="ARBA" id="ARBA00022989"/>
    </source>
</evidence>
<comment type="subcellular location">
    <subcellularLocation>
        <location evidence="1">Membrane</location>
        <topology evidence="1">Multi-pass membrane protein</topology>
    </subcellularLocation>
</comment>
<dbReference type="PANTHER" id="PTHR43731">
    <property type="entry name" value="RHOMBOID PROTEASE"/>
    <property type="match status" value="1"/>
</dbReference>
<keyword evidence="10" id="KW-1185">Reference proteome</keyword>
<feature type="transmembrane region" description="Helical" evidence="7">
    <location>
        <begin position="149"/>
        <end position="166"/>
    </location>
</feature>
<keyword evidence="3 7" id="KW-0812">Transmembrane</keyword>
<feature type="transmembrane region" description="Helical" evidence="7">
    <location>
        <begin position="199"/>
        <end position="220"/>
    </location>
</feature>
<dbReference type="InterPro" id="IPR035952">
    <property type="entry name" value="Rhomboid-like_sf"/>
</dbReference>
<dbReference type="GO" id="GO:0016020">
    <property type="term" value="C:membrane"/>
    <property type="evidence" value="ECO:0007669"/>
    <property type="project" value="UniProtKB-SubCell"/>
</dbReference>
<comment type="caution">
    <text evidence="9">The sequence shown here is derived from an EMBL/GenBank/DDBJ whole genome shotgun (WGS) entry which is preliminary data.</text>
</comment>
<evidence type="ECO:0000313" key="9">
    <source>
        <dbReference type="EMBL" id="RUS34108.1"/>
    </source>
</evidence>
<proteinExistence type="inferred from homology"/>
<feature type="transmembrane region" description="Helical" evidence="7">
    <location>
        <begin position="50"/>
        <end position="70"/>
    </location>
</feature>
<keyword evidence="4" id="KW-0378">Hydrolase</keyword>
<accession>A0A433QWH6</accession>
<evidence type="ECO:0000256" key="7">
    <source>
        <dbReference type="SAM" id="Phobius"/>
    </source>
</evidence>
<feature type="transmembrane region" description="Helical" evidence="7">
    <location>
        <begin position="227"/>
        <end position="247"/>
    </location>
</feature>
<organism evidence="9 10">
    <name type="scientific">Jimgerdemannia flammicorona</name>
    <dbReference type="NCBI Taxonomy" id="994334"/>
    <lineage>
        <taxon>Eukaryota</taxon>
        <taxon>Fungi</taxon>
        <taxon>Fungi incertae sedis</taxon>
        <taxon>Mucoromycota</taxon>
        <taxon>Mucoromycotina</taxon>
        <taxon>Endogonomycetes</taxon>
        <taxon>Endogonales</taxon>
        <taxon>Endogonaceae</taxon>
        <taxon>Jimgerdemannia</taxon>
    </lineage>
</organism>
<protein>
    <recommendedName>
        <fullName evidence="8">Peptidase S54 rhomboid domain-containing protein</fullName>
    </recommendedName>
</protein>
<comment type="similarity">
    <text evidence="2">Belongs to the peptidase S54 family.</text>
</comment>
<feature type="transmembrane region" description="Helical" evidence="7">
    <location>
        <begin position="253"/>
        <end position="272"/>
    </location>
</feature>
<dbReference type="GO" id="GO:0004252">
    <property type="term" value="F:serine-type endopeptidase activity"/>
    <property type="evidence" value="ECO:0007669"/>
    <property type="project" value="InterPro"/>
</dbReference>
<gene>
    <name evidence="9" type="ORF">BC938DRAFT_482359</name>
</gene>
<evidence type="ECO:0000256" key="4">
    <source>
        <dbReference type="ARBA" id="ARBA00022801"/>
    </source>
</evidence>
<dbReference type="SUPFAM" id="SSF144091">
    <property type="entry name" value="Rhomboid-like"/>
    <property type="match status" value="1"/>
</dbReference>
<dbReference type="PANTHER" id="PTHR43731:SF14">
    <property type="entry name" value="PRESENILIN-ASSOCIATED RHOMBOID-LIKE PROTEIN, MITOCHONDRIAL"/>
    <property type="match status" value="1"/>
</dbReference>
<evidence type="ECO:0000259" key="8">
    <source>
        <dbReference type="Pfam" id="PF01694"/>
    </source>
</evidence>
<evidence type="ECO:0000256" key="1">
    <source>
        <dbReference type="ARBA" id="ARBA00004141"/>
    </source>
</evidence>
<dbReference type="Gene3D" id="1.20.1540.10">
    <property type="entry name" value="Rhomboid-like"/>
    <property type="match status" value="1"/>
</dbReference>
<evidence type="ECO:0000256" key="3">
    <source>
        <dbReference type="ARBA" id="ARBA00022692"/>
    </source>
</evidence>
<feature type="transmembrane region" description="Helical" evidence="7">
    <location>
        <begin position="321"/>
        <end position="342"/>
    </location>
</feature>
<sequence length="385" mass="43522">MLTIFARNALSSRPPHPALLRYCRRLSSLSRNYTTYRLTYNAPPPPPRPVFFRPIAFTVAVSSLTFFFAATADVEKRIVMWHRLQRYLSPNATHDPTMLELIQAQKLYFRDKLRRQLDSLDRLNIPEDLRRAYLILLARWNDLKDSDKTMLSLIAINTIVFAAWRVPRLTPFMTQWFMHHPLSGRSITLLTSCFSHRDLWHLALNMVALWSFGGLVHEALGREQFLAFYLTTGMGASLVSHMLTLKFKVRGDVLPSLGASGAIYGCLAATAVEYPKTSVMIIFFPFFPIQIGHALPALMSLDMAGILFRWRTFDHYVSTLLTNYFSPIYANVVLSSFITRAIGPSDGRISRFGLHAVWARVRVAATGGEDNGAADGHAEAHSQGK</sequence>
<dbReference type="EMBL" id="RBNJ01000725">
    <property type="protein sequence ID" value="RUS34108.1"/>
    <property type="molecule type" value="Genomic_DNA"/>
</dbReference>
<dbReference type="GO" id="GO:0006465">
    <property type="term" value="P:signal peptide processing"/>
    <property type="evidence" value="ECO:0007669"/>
    <property type="project" value="TreeGrafter"/>
</dbReference>
<dbReference type="InterPro" id="IPR022764">
    <property type="entry name" value="Peptidase_S54_rhomboid_dom"/>
</dbReference>
<keyword evidence="6 7" id="KW-0472">Membrane</keyword>
<dbReference type="Proteomes" id="UP000274822">
    <property type="component" value="Unassembled WGS sequence"/>
</dbReference>
<dbReference type="InterPro" id="IPR050925">
    <property type="entry name" value="Rhomboid_protease_S54"/>
</dbReference>
<dbReference type="Pfam" id="PF01694">
    <property type="entry name" value="Rhomboid"/>
    <property type="match status" value="1"/>
</dbReference>
<evidence type="ECO:0000313" key="10">
    <source>
        <dbReference type="Proteomes" id="UP000274822"/>
    </source>
</evidence>